<dbReference type="GO" id="GO:0003992">
    <property type="term" value="F:N2-acetyl-L-ornithine:2-oxoglutarate 5-aminotransferase activity"/>
    <property type="evidence" value="ECO:0007669"/>
    <property type="project" value="UniProtKB-UniRule"/>
</dbReference>
<dbReference type="PANTHER" id="PTHR11986:SF79">
    <property type="entry name" value="ACETYLORNITHINE AMINOTRANSFERASE, MITOCHONDRIAL"/>
    <property type="match status" value="1"/>
</dbReference>
<dbReference type="NCBIfam" id="TIGR00707">
    <property type="entry name" value="argD"/>
    <property type="match status" value="1"/>
</dbReference>
<dbReference type="GO" id="GO:0006526">
    <property type="term" value="P:L-arginine biosynthetic process"/>
    <property type="evidence" value="ECO:0007669"/>
    <property type="project" value="UniProtKB-UniRule"/>
</dbReference>
<dbReference type="PANTHER" id="PTHR11986">
    <property type="entry name" value="AMINOTRANSFERASE CLASS III"/>
    <property type="match status" value="1"/>
</dbReference>
<dbReference type="NCBIfam" id="NF002325">
    <property type="entry name" value="PRK01278.1"/>
    <property type="match status" value="1"/>
</dbReference>
<dbReference type="InterPro" id="IPR050103">
    <property type="entry name" value="Class-III_PLP-dep_AT"/>
</dbReference>
<dbReference type="Proteomes" id="UP000823990">
    <property type="component" value="Unassembled WGS sequence"/>
</dbReference>
<dbReference type="CDD" id="cd00610">
    <property type="entry name" value="OAT_like"/>
    <property type="match status" value="1"/>
</dbReference>
<evidence type="ECO:0000256" key="1">
    <source>
        <dbReference type="ARBA" id="ARBA00022576"/>
    </source>
</evidence>
<dbReference type="HAMAP" id="MF_01107">
    <property type="entry name" value="ArgD_aminotrans_3"/>
    <property type="match status" value="1"/>
</dbReference>
<dbReference type="GO" id="GO:0005737">
    <property type="term" value="C:cytoplasm"/>
    <property type="evidence" value="ECO:0007669"/>
    <property type="project" value="UniProtKB-SubCell"/>
</dbReference>
<evidence type="ECO:0000256" key="2">
    <source>
        <dbReference type="ARBA" id="ARBA00022605"/>
    </source>
</evidence>
<keyword evidence="3 5" id="KW-0808">Transferase</keyword>
<comment type="catalytic activity">
    <reaction evidence="5">
        <text>N(2)-acetyl-L-ornithine + 2-oxoglutarate = N-acetyl-L-glutamate 5-semialdehyde + L-glutamate</text>
        <dbReference type="Rhea" id="RHEA:18049"/>
        <dbReference type="ChEBI" id="CHEBI:16810"/>
        <dbReference type="ChEBI" id="CHEBI:29123"/>
        <dbReference type="ChEBI" id="CHEBI:29985"/>
        <dbReference type="ChEBI" id="CHEBI:57805"/>
        <dbReference type="EC" id="2.6.1.11"/>
    </reaction>
</comment>
<dbReference type="FunFam" id="3.40.640.10:FF:000004">
    <property type="entry name" value="Acetylornithine aminotransferase"/>
    <property type="match status" value="1"/>
</dbReference>
<feature type="binding site" evidence="5">
    <location>
        <begin position="105"/>
        <end position="106"/>
    </location>
    <ligand>
        <name>pyridoxal 5'-phosphate</name>
        <dbReference type="ChEBI" id="CHEBI:597326"/>
    </ligand>
</feature>
<dbReference type="InterPro" id="IPR004636">
    <property type="entry name" value="AcOrn/SuccOrn_fam"/>
</dbReference>
<dbReference type="EMBL" id="DXHS01000093">
    <property type="protein sequence ID" value="HIW02851.1"/>
    <property type="molecule type" value="Genomic_DNA"/>
</dbReference>
<evidence type="ECO:0000313" key="6">
    <source>
        <dbReference type="EMBL" id="HIW02851.1"/>
    </source>
</evidence>
<keyword evidence="5" id="KW-0055">Arginine biosynthesis</keyword>
<organism evidence="6 7">
    <name type="scientific">Candidatus Protoclostridium stercorigallinarum</name>
    <dbReference type="NCBI Taxonomy" id="2838741"/>
    <lineage>
        <taxon>Bacteria</taxon>
        <taxon>Bacillati</taxon>
        <taxon>Bacillota</taxon>
        <taxon>Clostridia</taxon>
        <taxon>Candidatus Protoclostridium</taxon>
    </lineage>
</organism>
<dbReference type="Gene3D" id="3.40.640.10">
    <property type="entry name" value="Type I PLP-dependent aspartate aminotransferase-like (Major domain)"/>
    <property type="match status" value="1"/>
</dbReference>
<keyword evidence="5" id="KW-0963">Cytoplasm</keyword>
<keyword evidence="2 5" id="KW-0028">Amino-acid biosynthesis</keyword>
<dbReference type="PIRSF" id="PIRSF000521">
    <property type="entry name" value="Transaminase_4ab_Lys_Orn"/>
    <property type="match status" value="1"/>
</dbReference>
<sequence length="398" mass="42926">MDLEKIKEIEKEHYMDLFRRSNICFERGEGCTLYDTAGHAYTDFFGGIAVSCLGHNDPDLVKAISDQAGRIIHTSNLYYNVPQAELTEKLTRSGMFSRVFFCNSGAEANECAIKIVRKLAYASGSGRTTILTARESFHGRTLATVTATGQEKYSAPFAPLPDGFRYVPFNDLDALRDATTPDVGAIMLECIQGEGGMIPATYDYLVGAYAFAKQKGLLLILDEVQTGTGRTGKFFCFEHYGIQPDIVTLAKGLGGGVPIACCLARGEAAEAFRPGDHGTTFGGGPLACAAANVVMDKLNGGLLDRVAEMGDYLADQLSSKLARHKFVLDIRGKGLLRGVQLDEKLSAAGVAGKMMSLGVIIGTCGHNTLRIAPPYIITRAEIDDMTDKLETIFSNTNI</sequence>
<evidence type="ECO:0000313" key="7">
    <source>
        <dbReference type="Proteomes" id="UP000823990"/>
    </source>
</evidence>
<keyword evidence="1 5" id="KW-0032">Aminotransferase</keyword>
<evidence type="ECO:0000256" key="5">
    <source>
        <dbReference type="HAMAP-Rule" id="MF_01107"/>
    </source>
</evidence>
<dbReference type="InterPro" id="IPR015422">
    <property type="entry name" value="PyrdxlP-dep_Trfase_small"/>
</dbReference>
<feature type="binding site" evidence="5">
    <location>
        <position position="279"/>
    </location>
    <ligand>
        <name>N(2)-acetyl-L-ornithine</name>
        <dbReference type="ChEBI" id="CHEBI:57805"/>
    </ligand>
</feature>
<comment type="pathway">
    <text evidence="5">Amino-acid biosynthesis; L-arginine biosynthesis; N(2)-acetyl-L-ornithine from L-glutamate: step 4/4.</text>
</comment>
<dbReference type="InterPro" id="IPR005814">
    <property type="entry name" value="Aminotrans_3"/>
</dbReference>
<feature type="binding site" evidence="5">
    <location>
        <position position="140"/>
    </location>
    <ligand>
        <name>N(2)-acetyl-L-ornithine</name>
        <dbReference type="ChEBI" id="CHEBI:57805"/>
    </ligand>
</feature>
<comment type="cofactor">
    <cofactor evidence="5">
        <name>pyridoxal 5'-phosphate</name>
        <dbReference type="ChEBI" id="CHEBI:597326"/>
    </cofactor>
    <text evidence="5">Binds 1 pyridoxal phosphate per subunit.</text>
</comment>
<dbReference type="AlphaFoldDB" id="A0A9D1Q0Z3"/>
<evidence type="ECO:0000256" key="3">
    <source>
        <dbReference type="ARBA" id="ARBA00022679"/>
    </source>
</evidence>
<dbReference type="GO" id="GO:0042802">
    <property type="term" value="F:identical protein binding"/>
    <property type="evidence" value="ECO:0007669"/>
    <property type="project" value="TreeGrafter"/>
</dbReference>
<dbReference type="GO" id="GO:0030170">
    <property type="term" value="F:pyridoxal phosphate binding"/>
    <property type="evidence" value="ECO:0007669"/>
    <property type="project" value="InterPro"/>
</dbReference>
<gene>
    <name evidence="5" type="primary">argD</name>
    <name evidence="6" type="ORF">H9892_05885</name>
</gene>
<comment type="subunit">
    <text evidence="5">Homodimer.</text>
</comment>
<dbReference type="InterPro" id="IPR049704">
    <property type="entry name" value="Aminotrans_3_PPA_site"/>
</dbReference>
<dbReference type="PROSITE" id="PS00600">
    <property type="entry name" value="AA_TRANSFER_CLASS_3"/>
    <property type="match status" value="1"/>
</dbReference>
<feature type="binding site" evidence="5">
    <location>
        <position position="280"/>
    </location>
    <ligand>
        <name>pyridoxal 5'-phosphate</name>
        <dbReference type="ChEBI" id="CHEBI:597326"/>
    </ligand>
</feature>
<dbReference type="Gene3D" id="3.90.1150.10">
    <property type="entry name" value="Aspartate Aminotransferase, domain 1"/>
    <property type="match status" value="1"/>
</dbReference>
<proteinExistence type="inferred from homology"/>
<protein>
    <recommendedName>
        <fullName evidence="5">Acetylornithine aminotransferase</fullName>
        <shortName evidence="5">ACOAT</shortName>
        <ecNumber evidence="5">2.6.1.11</ecNumber>
    </recommendedName>
</protein>
<comment type="caution">
    <text evidence="6">The sequence shown here is derived from an EMBL/GenBank/DDBJ whole genome shotgun (WGS) entry which is preliminary data.</text>
</comment>
<feature type="modified residue" description="N6-(pyridoxal phosphate)lysine" evidence="5">
    <location>
        <position position="251"/>
    </location>
</feature>
<accession>A0A9D1Q0Z3</accession>
<dbReference type="SUPFAM" id="SSF53383">
    <property type="entry name" value="PLP-dependent transferases"/>
    <property type="match status" value="1"/>
</dbReference>
<feature type="binding site" evidence="5">
    <location>
        <position position="137"/>
    </location>
    <ligand>
        <name>pyridoxal 5'-phosphate</name>
        <dbReference type="ChEBI" id="CHEBI:597326"/>
    </ligand>
</feature>
<dbReference type="EC" id="2.6.1.11" evidence="5"/>
<comment type="similarity">
    <text evidence="5">Belongs to the class-III pyridoxal-phosphate-dependent aminotransferase family. ArgD subfamily.</text>
</comment>
<reference evidence="6" key="2">
    <citation type="submission" date="2021-04" db="EMBL/GenBank/DDBJ databases">
        <authorList>
            <person name="Gilroy R."/>
        </authorList>
    </citation>
    <scope>NUCLEOTIDE SEQUENCE</scope>
    <source>
        <strain evidence="6">12435</strain>
    </source>
</reference>
<evidence type="ECO:0000256" key="4">
    <source>
        <dbReference type="ARBA" id="ARBA00022898"/>
    </source>
</evidence>
<dbReference type="InterPro" id="IPR015421">
    <property type="entry name" value="PyrdxlP-dep_Trfase_major"/>
</dbReference>
<reference evidence="6" key="1">
    <citation type="journal article" date="2021" name="PeerJ">
        <title>Extensive microbial diversity within the chicken gut microbiome revealed by metagenomics and culture.</title>
        <authorList>
            <person name="Gilroy R."/>
            <person name="Ravi A."/>
            <person name="Getino M."/>
            <person name="Pursley I."/>
            <person name="Horton D.L."/>
            <person name="Alikhan N.F."/>
            <person name="Baker D."/>
            <person name="Gharbi K."/>
            <person name="Hall N."/>
            <person name="Watson M."/>
            <person name="Adriaenssens E.M."/>
            <person name="Foster-Nyarko E."/>
            <person name="Jarju S."/>
            <person name="Secka A."/>
            <person name="Antonio M."/>
            <person name="Oren A."/>
            <person name="Chaudhuri R.R."/>
            <person name="La Ragione R."/>
            <person name="Hildebrand F."/>
            <person name="Pallen M.J."/>
        </authorList>
    </citation>
    <scope>NUCLEOTIDE SEQUENCE</scope>
    <source>
        <strain evidence="6">12435</strain>
    </source>
</reference>
<keyword evidence="4 5" id="KW-0663">Pyridoxal phosphate</keyword>
<feature type="binding site" evidence="5">
    <location>
        <begin position="222"/>
        <end position="225"/>
    </location>
    <ligand>
        <name>pyridoxal 5'-phosphate</name>
        <dbReference type="ChEBI" id="CHEBI:597326"/>
    </ligand>
</feature>
<dbReference type="Pfam" id="PF00202">
    <property type="entry name" value="Aminotran_3"/>
    <property type="match status" value="1"/>
</dbReference>
<dbReference type="InterPro" id="IPR015424">
    <property type="entry name" value="PyrdxlP-dep_Trfase"/>
</dbReference>
<name>A0A9D1Q0Z3_9FIRM</name>
<comment type="subcellular location">
    <subcellularLocation>
        <location evidence="5">Cytoplasm</location>
    </subcellularLocation>
</comment>
<comment type="miscellaneous">
    <text evidence="5">May also have succinyldiaminopimelate aminotransferase activity, thus carrying out the corresponding step in lysine biosynthesis.</text>
</comment>